<accession>A0A9I9E2J0</accession>
<dbReference type="Pfam" id="PF12937">
    <property type="entry name" value="F-box-like"/>
    <property type="match status" value="1"/>
</dbReference>
<dbReference type="AlphaFoldDB" id="A0A9I9E2J0"/>
<name>A0A9I9E2J0_CUCME</name>
<reference evidence="2" key="1">
    <citation type="submission" date="2023-03" db="UniProtKB">
        <authorList>
            <consortium name="EnsemblPlants"/>
        </authorList>
    </citation>
    <scope>IDENTIFICATION</scope>
</reference>
<dbReference type="Gene3D" id="1.20.1280.50">
    <property type="match status" value="1"/>
</dbReference>
<dbReference type="InterPro" id="IPR001810">
    <property type="entry name" value="F-box_dom"/>
</dbReference>
<dbReference type="EnsemblPlants" id="MELO3C027619.2.1">
    <property type="protein sequence ID" value="MELO3C027619.2.1"/>
    <property type="gene ID" value="MELO3C027619.2"/>
</dbReference>
<organism evidence="2">
    <name type="scientific">Cucumis melo</name>
    <name type="common">Muskmelon</name>
    <dbReference type="NCBI Taxonomy" id="3656"/>
    <lineage>
        <taxon>Eukaryota</taxon>
        <taxon>Viridiplantae</taxon>
        <taxon>Streptophyta</taxon>
        <taxon>Embryophyta</taxon>
        <taxon>Tracheophyta</taxon>
        <taxon>Spermatophyta</taxon>
        <taxon>Magnoliopsida</taxon>
        <taxon>eudicotyledons</taxon>
        <taxon>Gunneridae</taxon>
        <taxon>Pentapetalae</taxon>
        <taxon>rosids</taxon>
        <taxon>fabids</taxon>
        <taxon>Cucurbitales</taxon>
        <taxon>Cucurbitaceae</taxon>
        <taxon>Benincaseae</taxon>
        <taxon>Cucumis</taxon>
    </lineage>
</organism>
<dbReference type="InterPro" id="IPR036047">
    <property type="entry name" value="F-box-like_dom_sf"/>
</dbReference>
<protein>
    <recommendedName>
        <fullName evidence="1">F-box domain-containing protein</fullName>
    </recommendedName>
</protein>
<evidence type="ECO:0000259" key="1">
    <source>
        <dbReference type="Pfam" id="PF12937"/>
    </source>
</evidence>
<proteinExistence type="predicted"/>
<dbReference type="Gramene" id="MELO3C027619.2.1">
    <property type="protein sequence ID" value="MELO3C027619.2.1"/>
    <property type="gene ID" value="MELO3C027619.2"/>
</dbReference>
<feature type="domain" description="F-box" evidence="1">
    <location>
        <begin position="12"/>
        <end position="47"/>
    </location>
</feature>
<dbReference type="SUPFAM" id="SSF81383">
    <property type="entry name" value="F-box domain"/>
    <property type="match status" value="1"/>
</dbReference>
<evidence type="ECO:0000313" key="2">
    <source>
        <dbReference type="EnsemblPlants" id="MELO3C027619.2.1"/>
    </source>
</evidence>
<sequence>MADGDGSVKSLDLLPSAVLATIMTKLDLPSICSLASTCRIFHSCASQILNFLPTFHLLV</sequence>